<dbReference type="UniPathway" id="UPA00664"/>
<dbReference type="GO" id="GO:0008961">
    <property type="term" value="F:phosphatidylglycerol-prolipoprotein diacylglyceryl transferase activity"/>
    <property type="evidence" value="ECO:0007669"/>
    <property type="project" value="UniProtKB-UniRule"/>
</dbReference>
<dbReference type="HAMAP" id="MF_01147">
    <property type="entry name" value="Lgt"/>
    <property type="match status" value="1"/>
</dbReference>
<gene>
    <name evidence="7" type="primary">lgt</name>
    <name evidence="8" type="ORF">EDC14_103564</name>
</gene>
<comment type="caution">
    <text evidence="8">The sequence shown here is derived from an EMBL/GenBank/DDBJ whole genome shotgun (WGS) entry which is preliminary data.</text>
</comment>
<feature type="transmembrane region" description="Helical" evidence="7">
    <location>
        <begin position="119"/>
        <end position="144"/>
    </location>
</feature>
<evidence type="ECO:0000256" key="1">
    <source>
        <dbReference type="ARBA" id="ARBA00007150"/>
    </source>
</evidence>
<feature type="transmembrane region" description="Helical" evidence="7">
    <location>
        <begin position="88"/>
        <end position="107"/>
    </location>
</feature>
<feature type="binding site" evidence="7">
    <location>
        <position position="131"/>
    </location>
    <ligand>
        <name>a 1,2-diacyl-sn-glycero-3-phospho-(1'-sn-glycerol)</name>
        <dbReference type="ChEBI" id="CHEBI:64716"/>
    </ligand>
</feature>
<dbReference type="EC" id="2.5.1.145" evidence="7"/>
<comment type="similarity">
    <text evidence="1 7">Belongs to the Lgt family.</text>
</comment>
<evidence type="ECO:0000256" key="2">
    <source>
        <dbReference type="ARBA" id="ARBA00022475"/>
    </source>
</evidence>
<proteinExistence type="inferred from homology"/>
<evidence type="ECO:0000256" key="5">
    <source>
        <dbReference type="ARBA" id="ARBA00022989"/>
    </source>
</evidence>
<dbReference type="PANTHER" id="PTHR30589">
    <property type="entry name" value="PROLIPOPROTEIN DIACYLGLYCERYL TRANSFERASE"/>
    <property type="match status" value="1"/>
</dbReference>
<protein>
    <recommendedName>
        <fullName evidence="7">Phosphatidylglycerol--prolipoprotein diacylglyceryl transferase</fullName>
        <ecNumber evidence="7">2.5.1.145</ecNumber>
    </recommendedName>
</protein>
<evidence type="ECO:0000256" key="6">
    <source>
        <dbReference type="ARBA" id="ARBA00023136"/>
    </source>
</evidence>
<dbReference type="GO" id="GO:0005886">
    <property type="term" value="C:plasma membrane"/>
    <property type="evidence" value="ECO:0007669"/>
    <property type="project" value="UniProtKB-SubCell"/>
</dbReference>
<dbReference type="NCBIfam" id="TIGR00544">
    <property type="entry name" value="lgt"/>
    <property type="match status" value="1"/>
</dbReference>
<comment type="subcellular location">
    <subcellularLocation>
        <location evidence="7">Cell membrane</location>
        <topology evidence="7">Multi-pass membrane protein</topology>
    </subcellularLocation>
</comment>
<keyword evidence="9" id="KW-1185">Reference proteome</keyword>
<sequence length="259" mass="28655">MKPVLFNLFGLSIHSYGLMLAVAFLVGIFGAGRQAQRRLGIPLDTIVDLATWILIGAVAGARIAYVVTDYQLYVRAPWEILKLSSGGLAFHGGLIGGFLAGFGFLRLKKIYPWTLADLLAPFIALGYSLVRIGCLLNGCCYGKASGLPWALPCAYGDATLRHPTQLYSLVGSLVLFVILWRNLDHHRFPGFLFLLYVGLYSMLRFGVEFFRVGPMVFPWLSLAQLVCLLMAGTAFGLIWAFDRRQRRRLNSDAATEVKS</sequence>
<dbReference type="InterPro" id="IPR001640">
    <property type="entry name" value="Lgt"/>
</dbReference>
<dbReference type="Pfam" id="PF01790">
    <property type="entry name" value="LGT"/>
    <property type="match status" value="1"/>
</dbReference>
<comment type="pathway">
    <text evidence="7">Protein modification; lipoprotein biosynthesis (diacylglyceryl transfer).</text>
</comment>
<evidence type="ECO:0000313" key="8">
    <source>
        <dbReference type="EMBL" id="TCL60904.1"/>
    </source>
</evidence>
<keyword evidence="6 7" id="KW-0472">Membrane</keyword>
<comment type="function">
    <text evidence="7">Catalyzes the transfer of the diacylglyceryl group from phosphatidylglycerol to the sulfhydryl group of the N-terminal cysteine of a prolipoprotein, the first step in the formation of mature lipoproteins.</text>
</comment>
<evidence type="ECO:0000256" key="4">
    <source>
        <dbReference type="ARBA" id="ARBA00022692"/>
    </source>
</evidence>
<organism evidence="8 9">
    <name type="scientific">Hydrogenispora ethanolica</name>
    <dbReference type="NCBI Taxonomy" id="1082276"/>
    <lineage>
        <taxon>Bacteria</taxon>
        <taxon>Bacillati</taxon>
        <taxon>Bacillota</taxon>
        <taxon>Hydrogenispora</taxon>
    </lineage>
</organism>
<dbReference type="RefSeq" id="WP_132016360.1">
    <property type="nucleotide sequence ID" value="NZ_SLUN01000035.1"/>
</dbReference>
<feature type="transmembrane region" description="Helical" evidence="7">
    <location>
        <begin position="6"/>
        <end position="29"/>
    </location>
</feature>
<comment type="catalytic activity">
    <reaction evidence="7">
        <text>L-cysteinyl-[prolipoprotein] + a 1,2-diacyl-sn-glycero-3-phospho-(1'-sn-glycerol) = an S-1,2-diacyl-sn-glyceryl-L-cysteinyl-[prolipoprotein] + sn-glycerol 1-phosphate + H(+)</text>
        <dbReference type="Rhea" id="RHEA:56712"/>
        <dbReference type="Rhea" id="RHEA-COMP:14679"/>
        <dbReference type="Rhea" id="RHEA-COMP:14680"/>
        <dbReference type="ChEBI" id="CHEBI:15378"/>
        <dbReference type="ChEBI" id="CHEBI:29950"/>
        <dbReference type="ChEBI" id="CHEBI:57685"/>
        <dbReference type="ChEBI" id="CHEBI:64716"/>
        <dbReference type="ChEBI" id="CHEBI:140658"/>
        <dbReference type="EC" id="2.5.1.145"/>
    </reaction>
</comment>
<keyword evidence="4 7" id="KW-0812">Transmembrane</keyword>
<evidence type="ECO:0000313" key="9">
    <source>
        <dbReference type="Proteomes" id="UP000295008"/>
    </source>
</evidence>
<keyword evidence="2 7" id="KW-1003">Cell membrane</keyword>
<feature type="transmembrane region" description="Helical" evidence="7">
    <location>
        <begin position="164"/>
        <end position="183"/>
    </location>
</feature>
<keyword evidence="8" id="KW-0449">Lipoprotein</keyword>
<feature type="transmembrane region" description="Helical" evidence="7">
    <location>
        <begin position="190"/>
        <end position="207"/>
    </location>
</feature>
<dbReference type="Proteomes" id="UP000295008">
    <property type="component" value="Unassembled WGS sequence"/>
</dbReference>
<keyword evidence="3 7" id="KW-0808">Transferase</keyword>
<dbReference type="GO" id="GO:0042158">
    <property type="term" value="P:lipoprotein biosynthetic process"/>
    <property type="evidence" value="ECO:0007669"/>
    <property type="project" value="UniProtKB-UniRule"/>
</dbReference>
<feature type="transmembrane region" description="Helical" evidence="7">
    <location>
        <begin position="49"/>
        <end position="68"/>
    </location>
</feature>
<evidence type="ECO:0000256" key="3">
    <source>
        <dbReference type="ARBA" id="ARBA00022679"/>
    </source>
</evidence>
<dbReference type="PANTHER" id="PTHR30589:SF0">
    <property type="entry name" value="PHOSPHATIDYLGLYCEROL--PROLIPOPROTEIN DIACYLGLYCERYL TRANSFERASE"/>
    <property type="match status" value="1"/>
</dbReference>
<dbReference type="EMBL" id="SLUN01000035">
    <property type="protein sequence ID" value="TCL60904.1"/>
    <property type="molecule type" value="Genomic_DNA"/>
</dbReference>
<keyword evidence="5 7" id="KW-1133">Transmembrane helix</keyword>
<accession>A0A4R1R5U1</accession>
<reference evidence="8 9" key="1">
    <citation type="submission" date="2019-03" db="EMBL/GenBank/DDBJ databases">
        <title>Genomic Encyclopedia of Type Strains, Phase IV (KMG-IV): sequencing the most valuable type-strain genomes for metagenomic binning, comparative biology and taxonomic classification.</title>
        <authorList>
            <person name="Goeker M."/>
        </authorList>
    </citation>
    <scope>NUCLEOTIDE SEQUENCE [LARGE SCALE GENOMIC DNA]</scope>
    <source>
        <strain evidence="8 9">LX-B</strain>
    </source>
</reference>
<name>A0A4R1R5U1_HYDET</name>
<evidence type="ECO:0000256" key="7">
    <source>
        <dbReference type="HAMAP-Rule" id="MF_01147"/>
    </source>
</evidence>
<dbReference type="AlphaFoldDB" id="A0A4R1R5U1"/>
<dbReference type="OrthoDB" id="871140at2"/>
<feature type="transmembrane region" description="Helical" evidence="7">
    <location>
        <begin position="219"/>
        <end position="241"/>
    </location>
</feature>